<dbReference type="Pfam" id="PF22725">
    <property type="entry name" value="GFO_IDH_MocA_C3"/>
    <property type="match status" value="1"/>
</dbReference>
<sequence>MTEPVRIAVLGAGGRGAEAYGSWVLRHPGRARVVAVADPLAHRREPFADRAGVAPDARFGDWRPLLAAAARLDLDAVVVALPDREHVEPALAAAALRLPVLLEKPVATSPGELDRISAEGRRLGARVAVGHVLRFTPFWRSLRALVGAGAIGRQATIRLEENIGFWHFAHSYVRGNWRRADTSSPMVLAKTCHDLDLIRWFAGAPPITVASSGSLVHFRPENAPPGAPARCLDGCPAAADCPFYAPRYYADALADVHGWPVALVGPDTSPEGRLEGLRTGPYGRCVYACDNDVADHQQTVLEFADGLTATLTTSAFTGANTRTVQITGTRGEVSGRMETGEITLELFSPGAPPPRIPPWARLVGEDTAGPLGHRVLRLRAAPEHDGGEDHRGHSGGDDALMENFVAAVAAGTLGEAEENSLEAALDSHRMAFAAETARLDRRVVHWKELAV</sequence>
<dbReference type="RefSeq" id="WP_106243267.1">
    <property type="nucleotide sequence ID" value="NZ_PVZC01000002.1"/>
</dbReference>
<feature type="domain" description="GFO/IDH/MocA-like oxidoreductase" evidence="2">
    <location>
        <begin position="139"/>
        <end position="333"/>
    </location>
</feature>
<keyword evidence="4" id="KW-1185">Reference proteome</keyword>
<dbReference type="PANTHER" id="PTHR43377">
    <property type="entry name" value="BILIVERDIN REDUCTASE A"/>
    <property type="match status" value="1"/>
</dbReference>
<comment type="caution">
    <text evidence="3">The sequence shown here is derived from an EMBL/GenBank/DDBJ whole genome shotgun (WGS) entry which is preliminary data.</text>
</comment>
<gene>
    <name evidence="3" type="ORF">CLV72_102588</name>
</gene>
<dbReference type="GO" id="GO:0000166">
    <property type="term" value="F:nucleotide binding"/>
    <property type="evidence" value="ECO:0007669"/>
    <property type="project" value="InterPro"/>
</dbReference>
<dbReference type="SUPFAM" id="SSF51735">
    <property type="entry name" value="NAD(P)-binding Rossmann-fold domains"/>
    <property type="match status" value="1"/>
</dbReference>
<dbReference type="AlphaFoldDB" id="A0A2T0QAW2"/>
<accession>A0A2T0QAW2</accession>
<organism evidence="3 4">
    <name type="scientific">Allonocardiopsis opalescens</name>
    <dbReference type="NCBI Taxonomy" id="1144618"/>
    <lineage>
        <taxon>Bacteria</taxon>
        <taxon>Bacillati</taxon>
        <taxon>Actinomycetota</taxon>
        <taxon>Actinomycetes</taxon>
        <taxon>Streptosporangiales</taxon>
        <taxon>Allonocardiopsis</taxon>
    </lineage>
</organism>
<evidence type="ECO:0000259" key="1">
    <source>
        <dbReference type="Pfam" id="PF01408"/>
    </source>
</evidence>
<dbReference type="InterPro" id="IPR036291">
    <property type="entry name" value="NAD(P)-bd_dom_sf"/>
</dbReference>
<dbReference type="EMBL" id="PVZC01000002">
    <property type="protein sequence ID" value="PRY00955.1"/>
    <property type="molecule type" value="Genomic_DNA"/>
</dbReference>
<dbReference type="Pfam" id="PF01408">
    <property type="entry name" value="GFO_IDH_MocA"/>
    <property type="match status" value="1"/>
</dbReference>
<dbReference type="OrthoDB" id="103047at2"/>
<evidence type="ECO:0000259" key="2">
    <source>
        <dbReference type="Pfam" id="PF22725"/>
    </source>
</evidence>
<reference evidence="3 4" key="1">
    <citation type="submission" date="2018-03" db="EMBL/GenBank/DDBJ databases">
        <title>Genomic Encyclopedia of Archaeal and Bacterial Type Strains, Phase II (KMG-II): from individual species to whole genera.</title>
        <authorList>
            <person name="Goeker M."/>
        </authorList>
    </citation>
    <scope>NUCLEOTIDE SEQUENCE [LARGE SCALE GENOMIC DNA]</scope>
    <source>
        <strain evidence="3 4">DSM 45601</strain>
    </source>
</reference>
<dbReference type="SUPFAM" id="SSF55347">
    <property type="entry name" value="Glyceraldehyde-3-phosphate dehydrogenase-like, C-terminal domain"/>
    <property type="match status" value="1"/>
</dbReference>
<dbReference type="Proteomes" id="UP000237846">
    <property type="component" value="Unassembled WGS sequence"/>
</dbReference>
<evidence type="ECO:0000313" key="3">
    <source>
        <dbReference type="EMBL" id="PRY00955.1"/>
    </source>
</evidence>
<protein>
    <submittedName>
        <fullName evidence="3">Putative dehydrogenase</fullName>
    </submittedName>
</protein>
<feature type="domain" description="Gfo/Idh/MocA-like oxidoreductase N-terminal" evidence="1">
    <location>
        <begin position="5"/>
        <end position="131"/>
    </location>
</feature>
<dbReference type="PANTHER" id="PTHR43377:SF2">
    <property type="entry name" value="BINDING ROSSMANN FOLD OXIDOREDUCTASE, PUTATIVE (AFU_ORTHOLOGUE AFUA_4G00560)-RELATED"/>
    <property type="match status" value="1"/>
</dbReference>
<dbReference type="InterPro" id="IPR000683">
    <property type="entry name" value="Gfo/Idh/MocA-like_OxRdtase_N"/>
</dbReference>
<evidence type="ECO:0000313" key="4">
    <source>
        <dbReference type="Proteomes" id="UP000237846"/>
    </source>
</evidence>
<dbReference type="InterPro" id="IPR055170">
    <property type="entry name" value="GFO_IDH_MocA-like_dom"/>
</dbReference>
<name>A0A2T0QAW2_9ACTN</name>
<dbReference type="InterPro" id="IPR051450">
    <property type="entry name" value="Gfo/Idh/MocA_Oxidoreductases"/>
</dbReference>
<dbReference type="Gene3D" id="3.40.50.720">
    <property type="entry name" value="NAD(P)-binding Rossmann-like Domain"/>
    <property type="match status" value="1"/>
</dbReference>
<dbReference type="Gene3D" id="3.30.360.10">
    <property type="entry name" value="Dihydrodipicolinate Reductase, domain 2"/>
    <property type="match status" value="1"/>
</dbReference>
<proteinExistence type="predicted"/>